<sequence>MIRHINNSCKYYPGRRVVDKNQKLLVGDKSKGNSLKAVAYNPDEVMQACVEMGPL</sequence>
<comment type="caution">
    <text evidence="1">The sequence shown here is derived from an EMBL/GenBank/DDBJ whole genome shotgun (WGS) entry which is preliminary data.</text>
</comment>
<evidence type="ECO:0000313" key="2">
    <source>
        <dbReference type="Proteomes" id="UP000238479"/>
    </source>
</evidence>
<dbReference type="EMBL" id="PDCK01000041">
    <property type="protein sequence ID" value="PRQ44430.1"/>
    <property type="molecule type" value="Genomic_DNA"/>
</dbReference>
<dbReference type="Proteomes" id="UP000238479">
    <property type="component" value="Chromosome 3"/>
</dbReference>
<gene>
    <name evidence="1" type="ORF">RchiOBHm_Chr3g0479201</name>
</gene>
<keyword evidence="2" id="KW-1185">Reference proteome</keyword>
<protein>
    <submittedName>
        <fullName evidence="1">Uncharacterized protein</fullName>
    </submittedName>
</protein>
<dbReference type="Gramene" id="PRQ44430">
    <property type="protein sequence ID" value="PRQ44430"/>
    <property type="gene ID" value="RchiOBHm_Chr3g0479201"/>
</dbReference>
<name>A0A2P6RDD4_ROSCH</name>
<organism evidence="1 2">
    <name type="scientific">Rosa chinensis</name>
    <name type="common">China rose</name>
    <dbReference type="NCBI Taxonomy" id="74649"/>
    <lineage>
        <taxon>Eukaryota</taxon>
        <taxon>Viridiplantae</taxon>
        <taxon>Streptophyta</taxon>
        <taxon>Embryophyta</taxon>
        <taxon>Tracheophyta</taxon>
        <taxon>Spermatophyta</taxon>
        <taxon>Magnoliopsida</taxon>
        <taxon>eudicotyledons</taxon>
        <taxon>Gunneridae</taxon>
        <taxon>Pentapetalae</taxon>
        <taxon>rosids</taxon>
        <taxon>fabids</taxon>
        <taxon>Rosales</taxon>
        <taxon>Rosaceae</taxon>
        <taxon>Rosoideae</taxon>
        <taxon>Rosoideae incertae sedis</taxon>
        <taxon>Rosa</taxon>
    </lineage>
</organism>
<accession>A0A2P6RDD4</accession>
<dbReference type="AlphaFoldDB" id="A0A2P6RDD4"/>
<proteinExistence type="predicted"/>
<evidence type="ECO:0000313" key="1">
    <source>
        <dbReference type="EMBL" id="PRQ44430.1"/>
    </source>
</evidence>
<reference evidence="1 2" key="1">
    <citation type="journal article" date="2018" name="Nat. Genet.">
        <title>The Rosa genome provides new insights in the design of modern roses.</title>
        <authorList>
            <person name="Bendahmane M."/>
        </authorList>
    </citation>
    <scope>NUCLEOTIDE SEQUENCE [LARGE SCALE GENOMIC DNA]</scope>
    <source>
        <strain evidence="2">cv. Old Blush</strain>
    </source>
</reference>